<feature type="transmembrane region" description="Helical" evidence="12">
    <location>
        <begin position="65"/>
        <end position="89"/>
    </location>
</feature>
<evidence type="ECO:0000256" key="9">
    <source>
        <dbReference type="ARBA" id="ARBA00023065"/>
    </source>
</evidence>
<dbReference type="SUPFAM" id="SSF81324">
    <property type="entry name" value="Voltage-gated potassium channels"/>
    <property type="match status" value="1"/>
</dbReference>
<keyword evidence="7" id="KW-0851">Voltage-gated channel</keyword>
<dbReference type="GO" id="GO:0005891">
    <property type="term" value="C:voltage-gated calcium channel complex"/>
    <property type="evidence" value="ECO:0007669"/>
    <property type="project" value="TreeGrafter"/>
</dbReference>
<comment type="subcellular location">
    <subcellularLocation>
        <location evidence="1">Membrane</location>
        <topology evidence="1">Multi-pass membrane protein</topology>
    </subcellularLocation>
</comment>
<evidence type="ECO:0000256" key="10">
    <source>
        <dbReference type="ARBA" id="ARBA00023136"/>
    </source>
</evidence>
<feature type="domain" description="Ion transport" evidence="13">
    <location>
        <begin position="75"/>
        <end position="308"/>
    </location>
</feature>
<dbReference type="Ensembl" id="ENSXCOT00000003253.1">
    <property type="protein sequence ID" value="ENSXCOP00000003216.1"/>
    <property type="gene ID" value="ENSXCOG00000002533.1"/>
</dbReference>
<keyword evidence="15" id="KW-1185">Reference proteome</keyword>
<reference evidence="14" key="1">
    <citation type="submission" date="2025-08" db="UniProtKB">
        <authorList>
            <consortium name="Ensembl"/>
        </authorList>
    </citation>
    <scope>IDENTIFICATION</scope>
</reference>
<organism evidence="14 15">
    <name type="scientific">Xiphophorus couchianus</name>
    <name type="common">Monterrey platyfish</name>
    <dbReference type="NCBI Taxonomy" id="32473"/>
    <lineage>
        <taxon>Eukaryota</taxon>
        <taxon>Metazoa</taxon>
        <taxon>Chordata</taxon>
        <taxon>Craniata</taxon>
        <taxon>Vertebrata</taxon>
        <taxon>Euteleostomi</taxon>
        <taxon>Actinopterygii</taxon>
        <taxon>Neopterygii</taxon>
        <taxon>Teleostei</taxon>
        <taxon>Neoteleostei</taxon>
        <taxon>Acanthomorphata</taxon>
        <taxon>Ovalentaria</taxon>
        <taxon>Atherinomorphae</taxon>
        <taxon>Cyprinodontiformes</taxon>
        <taxon>Poeciliidae</taxon>
        <taxon>Poeciliinae</taxon>
        <taxon>Xiphophorus</taxon>
    </lineage>
</organism>
<evidence type="ECO:0000256" key="5">
    <source>
        <dbReference type="ARBA" id="ARBA00022692"/>
    </source>
</evidence>
<keyword evidence="3" id="KW-0109">Calcium transport</keyword>
<keyword evidence="9" id="KW-0406">Ion transport</keyword>
<dbReference type="PANTHER" id="PTHR45628">
    <property type="entry name" value="VOLTAGE-DEPENDENT CALCIUM CHANNEL TYPE A SUBUNIT ALPHA-1"/>
    <property type="match status" value="1"/>
</dbReference>
<evidence type="ECO:0000313" key="15">
    <source>
        <dbReference type="Proteomes" id="UP000261380"/>
    </source>
</evidence>
<dbReference type="Proteomes" id="UP000261380">
    <property type="component" value="Unplaced"/>
</dbReference>
<evidence type="ECO:0000256" key="7">
    <source>
        <dbReference type="ARBA" id="ARBA00022882"/>
    </source>
</evidence>
<dbReference type="GO" id="GO:0008331">
    <property type="term" value="F:high voltage-gated calcium channel activity"/>
    <property type="evidence" value="ECO:0007669"/>
    <property type="project" value="TreeGrafter"/>
</dbReference>
<keyword evidence="8 12" id="KW-1133">Transmembrane helix</keyword>
<dbReference type="AlphaFoldDB" id="A0A3B5L013"/>
<reference evidence="14" key="2">
    <citation type="submission" date="2025-09" db="UniProtKB">
        <authorList>
            <consortium name="Ensembl"/>
        </authorList>
    </citation>
    <scope>IDENTIFICATION</scope>
</reference>
<dbReference type="InterPro" id="IPR050599">
    <property type="entry name" value="VDCC_alpha-1_subunit"/>
</dbReference>
<dbReference type="GeneTree" id="ENSGT00940000159664"/>
<evidence type="ECO:0000256" key="11">
    <source>
        <dbReference type="ARBA" id="ARBA00023303"/>
    </source>
</evidence>
<feature type="transmembrane region" description="Helical" evidence="12">
    <location>
        <begin position="138"/>
        <end position="162"/>
    </location>
</feature>
<evidence type="ECO:0000256" key="6">
    <source>
        <dbReference type="ARBA" id="ARBA00022837"/>
    </source>
</evidence>
<dbReference type="STRING" id="32473.ENSXCOP00000003216"/>
<keyword evidence="11" id="KW-0407">Ion channel</keyword>
<evidence type="ECO:0000256" key="4">
    <source>
        <dbReference type="ARBA" id="ARBA00022673"/>
    </source>
</evidence>
<feature type="transmembrane region" description="Helical" evidence="12">
    <location>
        <begin position="267"/>
        <end position="289"/>
    </location>
</feature>
<sequence>YRGLCLRTLVHPSFSLHSSVISKLAPFARTYAQQPFHKSKNVEVVGNIKRLISCWRVWCMSFSNIWLVDAALTHVFWSLSVSFSSFFLFSRMLEYSLNLQNVSFSAVRTVRVLRPLRAINRVPSMRILVTLLLDTLPMLGNVLLLCFFVFFIFGIVGVQLWAGLLRNRCFVKDNFSFPLSVELGKYYHTENDDENPFICSMPRDNGMRDCGSIPKLYDEAGQQCSLDIDSYNSTDNTTCVNWNQYYTNCSAGLINPFKGAINFDNICYAWIAIFQVITLEGWVDIMYFVMDAHSFYNFIYFILLIIVSPSCW</sequence>
<proteinExistence type="predicted"/>
<dbReference type="PANTHER" id="PTHR45628:SF33">
    <property type="entry name" value="VOLTAGE-DEPENDENT T-TYPE CALCIUM CHANNEL SUBUNIT ALPHA-1G"/>
    <property type="match status" value="1"/>
</dbReference>
<evidence type="ECO:0000313" key="14">
    <source>
        <dbReference type="Ensembl" id="ENSXCOP00000003216.1"/>
    </source>
</evidence>
<name>A0A3B5L013_9TELE</name>
<dbReference type="Pfam" id="PF00520">
    <property type="entry name" value="Ion_trans"/>
    <property type="match status" value="1"/>
</dbReference>
<keyword evidence="2" id="KW-0813">Transport</keyword>
<evidence type="ECO:0000256" key="3">
    <source>
        <dbReference type="ARBA" id="ARBA00022568"/>
    </source>
</evidence>
<feature type="transmembrane region" description="Helical" evidence="12">
    <location>
        <begin position="295"/>
        <end position="311"/>
    </location>
</feature>
<keyword evidence="5 12" id="KW-0812">Transmembrane</keyword>
<keyword evidence="6" id="KW-0106">Calcium</keyword>
<accession>A0A3B5L013</accession>
<keyword evidence="10 12" id="KW-0472">Membrane</keyword>
<keyword evidence="4" id="KW-0107">Calcium channel</keyword>
<dbReference type="InterPro" id="IPR005821">
    <property type="entry name" value="Ion_trans_dom"/>
</dbReference>
<dbReference type="Gene3D" id="1.10.287.70">
    <property type="match status" value="1"/>
</dbReference>
<evidence type="ECO:0000256" key="2">
    <source>
        <dbReference type="ARBA" id="ARBA00022448"/>
    </source>
</evidence>
<evidence type="ECO:0000259" key="13">
    <source>
        <dbReference type="Pfam" id="PF00520"/>
    </source>
</evidence>
<protein>
    <recommendedName>
        <fullName evidence="13">Ion transport domain-containing protein</fullName>
    </recommendedName>
</protein>
<evidence type="ECO:0000256" key="8">
    <source>
        <dbReference type="ARBA" id="ARBA00022989"/>
    </source>
</evidence>
<evidence type="ECO:0000256" key="12">
    <source>
        <dbReference type="SAM" id="Phobius"/>
    </source>
</evidence>
<dbReference type="GO" id="GO:0098703">
    <property type="term" value="P:calcium ion import across plasma membrane"/>
    <property type="evidence" value="ECO:0007669"/>
    <property type="project" value="TreeGrafter"/>
</dbReference>
<evidence type="ECO:0000256" key="1">
    <source>
        <dbReference type="ARBA" id="ARBA00004141"/>
    </source>
</evidence>